<feature type="region of interest" description="Disordered" evidence="3">
    <location>
        <begin position="764"/>
        <end position="825"/>
    </location>
</feature>
<proteinExistence type="predicted"/>
<dbReference type="EMBL" id="NAJP01000060">
    <property type="protein sequence ID" value="TKA36365.1"/>
    <property type="molecule type" value="Genomic_DNA"/>
</dbReference>
<organism evidence="5 6">
    <name type="scientific">Friedmanniomyces endolithicus</name>
    <dbReference type="NCBI Taxonomy" id="329885"/>
    <lineage>
        <taxon>Eukaryota</taxon>
        <taxon>Fungi</taxon>
        <taxon>Dikarya</taxon>
        <taxon>Ascomycota</taxon>
        <taxon>Pezizomycotina</taxon>
        <taxon>Dothideomycetes</taxon>
        <taxon>Dothideomycetidae</taxon>
        <taxon>Mycosphaerellales</taxon>
        <taxon>Teratosphaeriaceae</taxon>
        <taxon>Friedmanniomyces</taxon>
    </lineage>
</organism>
<dbReference type="Gene3D" id="4.10.240.10">
    <property type="entry name" value="Zn(2)-C6 fungal-type DNA-binding domain"/>
    <property type="match status" value="1"/>
</dbReference>
<feature type="coiled-coil region" evidence="2">
    <location>
        <begin position="4"/>
        <end position="31"/>
    </location>
</feature>
<feature type="compositionally biased region" description="Acidic residues" evidence="3">
    <location>
        <begin position="896"/>
        <end position="911"/>
    </location>
</feature>
<dbReference type="OrthoDB" id="5244622at2759"/>
<feature type="compositionally biased region" description="Polar residues" evidence="3">
    <location>
        <begin position="84"/>
        <end position="100"/>
    </location>
</feature>
<sequence length="1501" mass="164125">MDNITQLHCRNAALETELRLVKEQLAQAHANTNYLLSTFTSQQTQQERITIGKLQARLDAVLAENLSLRSHTLVQKHLGISQSAHPLGTTSKQSQIQDPQSPLPSPRASTDEQRSVSRNKSYFARADDLLGFQGEDDFASDEVEVSPSQVPTLLVHVALSDGPSLLDTPPSAIAPRVPFISAAPGDVDPTTVGTKLKQEVDLFQATQRSVGNRRNGELSHTINHADGTTSFVMLTPESPSGHSGPFNASSAVQAPTGPRWAFTFCDRTYLLGQACWIEDMDDADYAFKWQDIARRRSKQTPAEWQEYYERVIRPNFHEQETAKAEAKHVTKGAGGAQEELGEDEAGKTEDVKIAGSSGSLETADDNTSIKPCESEGSIGLTQQGDTSEIVKEAAVQESSSESNSSSPLEVGAGAKFEDLRASRWAPKAMADRRVGLPEAAPTGEAGIHHHLVELPTVEQYCAEQELIAERLAAERETDQCGLSSTQAELKQEEPSAGRARGSNGIRGHRGPRSGYGRMGDNTHRGGYNNSPPCCHRPVDHQEAMHSNYSHDPSTLRTVMITNIHPNNTLADVLDKIYGGIILTATYLSLSEMRTNPAMMTDSVMVTFLYASDACAFAKDCAKHFLFYWSEKWESPVKATVTHIQTPVRTSGHVPGIEQIRNDGLSRIIYLRDDGSMEPKCVVSAVLNFLAQRSARGYQYPKYPVRMGRNQHGSLFFEFTSVEDAVIVKQTIDGVRWNFEHSGTGYLEDPCEKRERAESYVYQDSAVTSISDDEEVNEEGSVDIGASQYSSEKQQSSMAIPDATNEIVPSEQPLTGNRSASDTVPRTVWSLTGDMEAAKAFMASATRAPRRQQPTPAAPSEQHSGPAQTLQDASTPAEPGAPPAHDLEDQLRTALENDDAPTDNENDEAGDDDHDHVNADDDDEGAIFNLPPPPEGNYPSVEELERIVHAWTLEHGYEVVRRASKKNANGVIYKRYYHCSKHGRLANTGKLTNATRVRTNRKTNRQNCPMSMAVVAVDPSNPGGEWQVRHRKTHHNHGPIEGVALAGHRRRARMGGVEKAVDGLFAIGTPTSQVVQFLQRTNPEGLFTRTDVANMKLKYKKFGTCVHLKDQFAKDPARALGLPTACLRCRGKKVRCNSVRPMCQNCASAKEQCMYDYEPRHPAQSNDTEGGASQDVSPPIGDGDEPVDVAEASTPGAAGRRRNPRTDLGDRRAATEQILHDLQSFRQEHIKPKRLDLNSSSVEILAHSSCGNGDSYKNISILTAAAEWQSYSDAFMEASLKENTEETLTGTKTEPVRPTPAVVGEDVDVEEWNEYVKQSAIFTRRNGLLLASLRSTLAPPLRTRINGFKRAPQAWRALEEMCCPRGSDQAFSLYSELHDTTLASCDGKLDEFVARLEAAWTAFGRLKQSQQHSVGRPGSHTQKGAMAPITPGTGSDVVGEEALCFLFLRGLGEGWARWVETLGRTGNVGGFGTGPRIGWRELTRRALEADSGTSGSGGSAGG</sequence>
<feature type="region of interest" description="Disordered" evidence="3">
    <location>
        <begin position="1158"/>
        <end position="1209"/>
    </location>
</feature>
<dbReference type="SUPFAM" id="SSF57701">
    <property type="entry name" value="Zn2/Cys6 DNA-binding domain"/>
    <property type="match status" value="1"/>
</dbReference>
<dbReference type="Pfam" id="PF00172">
    <property type="entry name" value="Zn_clus"/>
    <property type="match status" value="1"/>
</dbReference>
<feature type="region of interest" description="Disordered" evidence="3">
    <location>
        <begin position="842"/>
        <end position="884"/>
    </location>
</feature>
<feature type="region of interest" description="Disordered" evidence="3">
    <location>
        <begin position="1409"/>
        <end position="1431"/>
    </location>
</feature>
<feature type="compositionally biased region" description="Low complexity" evidence="3">
    <location>
        <begin position="844"/>
        <end position="858"/>
    </location>
</feature>
<comment type="caution">
    <text evidence="5">The sequence shown here is derived from an EMBL/GenBank/DDBJ whole genome shotgun (WGS) entry which is preliminary data.</text>
</comment>
<feature type="region of interest" description="Disordered" evidence="3">
    <location>
        <begin position="84"/>
        <end position="120"/>
    </location>
</feature>
<dbReference type="PROSITE" id="PS00463">
    <property type="entry name" value="ZN2_CY6_FUNGAL_1"/>
    <property type="match status" value="1"/>
</dbReference>
<accession>A0A4U0UNC7</accession>
<dbReference type="CDD" id="cd00067">
    <property type="entry name" value="GAL4"/>
    <property type="match status" value="1"/>
</dbReference>
<feature type="domain" description="Zn(2)-C6 fungal-type" evidence="4">
    <location>
        <begin position="1124"/>
        <end position="1154"/>
    </location>
</feature>
<dbReference type="GO" id="GO:0000981">
    <property type="term" value="F:DNA-binding transcription factor activity, RNA polymerase II-specific"/>
    <property type="evidence" value="ECO:0007669"/>
    <property type="project" value="InterPro"/>
</dbReference>
<protein>
    <recommendedName>
        <fullName evidence="4">Zn(2)-C6 fungal-type domain-containing protein</fullName>
    </recommendedName>
</protein>
<keyword evidence="2" id="KW-0175">Coiled coil</keyword>
<evidence type="ECO:0000256" key="2">
    <source>
        <dbReference type="SAM" id="Coils"/>
    </source>
</evidence>
<feature type="compositionally biased region" description="Polar residues" evidence="3">
    <location>
        <begin position="811"/>
        <end position="823"/>
    </location>
</feature>
<feature type="region of interest" description="Disordered" evidence="3">
    <location>
        <begin position="896"/>
        <end position="933"/>
    </location>
</feature>
<evidence type="ECO:0000259" key="4">
    <source>
        <dbReference type="PROSITE" id="PS50048"/>
    </source>
</evidence>
<dbReference type="InterPro" id="IPR036864">
    <property type="entry name" value="Zn2-C6_fun-type_DNA-bd_sf"/>
</dbReference>
<reference evidence="5 6" key="1">
    <citation type="submission" date="2017-03" db="EMBL/GenBank/DDBJ databases">
        <title>Genomes of endolithic fungi from Antarctica.</title>
        <authorList>
            <person name="Coleine C."/>
            <person name="Masonjones S."/>
            <person name="Stajich J.E."/>
        </authorList>
    </citation>
    <scope>NUCLEOTIDE SEQUENCE [LARGE SCALE GENOMIC DNA]</scope>
    <source>
        <strain evidence="5 6">CCFEE 5311</strain>
    </source>
</reference>
<evidence type="ECO:0000313" key="6">
    <source>
        <dbReference type="Proteomes" id="UP000310066"/>
    </source>
</evidence>
<keyword evidence="1" id="KW-0539">Nucleus</keyword>
<feature type="region of interest" description="Disordered" evidence="3">
    <location>
        <begin position="320"/>
        <end position="385"/>
    </location>
</feature>
<dbReference type="Pfam" id="PF03101">
    <property type="entry name" value="FAR1"/>
    <property type="match status" value="1"/>
</dbReference>
<dbReference type="Proteomes" id="UP000310066">
    <property type="component" value="Unassembled WGS sequence"/>
</dbReference>
<name>A0A4U0UNC7_9PEZI</name>
<dbReference type="SMART" id="SM00066">
    <property type="entry name" value="GAL4"/>
    <property type="match status" value="1"/>
</dbReference>
<dbReference type="PROSITE" id="PS50048">
    <property type="entry name" value="ZN2_CY6_FUNGAL_2"/>
    <property type="match status" value="1"/>
</dbReference>
<feature type="compositionally biased region" description="Polar residues" evidence="3">
    <location>
        <begin position="786"/>
        <end position="797"/>
    </location>
</feature>
<dbReference type="InterPro" id="IPR001138">
    <property type="entry name" value="Zn2Cys6_DnaBD"/>
</dbReference>
<dbReference type="GO" id="GO:0008270">
    <property type="term" value="F:zinc ion binding"/>
    <property type="evidence" value="ECO:0007669"/>
    <property type="project" value="InterPro"/>
</dbReference>
<evidence type="ECO:0000313" key="5">
    <source>
        <dbReference type="EMBL" id="TKA36365.1"/>
    </source>
</evidence>
<feature type="compositionally biased region" description="Polar residues" evidence="3">
    <location>
        <begin position="860"/>
        <end position="873"/>
    </location>
</feature>
<evidence type="ECO:0000256" key="1">
    <source>
        <dbReference type="ARBA" id="ARBA00023242"/>
    </source>
</evidence>
<gene>
    <name evidence="5" type="ORF">B0A54_12379</name>
</gene>
<feature type="compositionally biased region" description="Acidic residues" evidence="3">
    <location>
        <begin position="770"/>
        <end position="780"/>
    </location>
</feature>
<dbReference type="InterPro" id="IPR004330">
    <property type="entry name" value="FAR1_DNA_bnd_dom"/>
</dbReference>
<dbReference type="STRING" id="329885.A0A4U0UNC7"/>
<feature type="region of interest" description="Disordered" evidence="3">
    <location>
        <begin position="478"/>
        <end position="515"/>
    </location>
</feature>
<evidence type="ECO:0000256" key="3">
    <source>
        <dbReference type="SAM" id="MobiDB-lite"/>
    </source>
</evidence>
<dbReference type="PANTHER" id="PTHR47718">
    <property type="entry name" value="OS01G0519700 PROTEIN"/>
    <property type="match status" value="1"/>
</dbReference>
<feature type="compositionally biased region" description="Polar residues" evidence="3">
    <location>
        <begin position="356"/>
        <end position="369"/>
    </location>
</feature>